<organism evidence="1 2">
    <name type="scientific">Peronosclerospora sorghi</name>
    <dbReference type="NCBI Taxonomy" id="230839"/>
    <lineage>
        <taxon>Eukaryota</taxon>
        <taxon>Sar</taxon>
        <taxon>Stramenopiles</taxon>
        <taxon>Oomycota</taxon>
        <taxon>Peronosporomycetes</taxon>
        <taxon>Peronosporales</taxon>
        <taxon>Peronosporaceae</taxon>
        <taxon>Peronosclerospora</taxon>
    </lineage>
</organism>
<evidence type="ECO:0000313" key="1">
    <source>
        <dbReference type="EMBL" id="KAI9908785.1"/>
    </source>
</evidence>
<name>A0ACC0VQF4_9STRA</name>
<reference evidence="1 2" key="1">
    <citation type="journal article" date="2022" name="bioRxiv">
        <title>The genome of the oomycete Peronosclerospora sorghi, a cosmopolitan pathogen of maize and sorghum, is inflated with dispersed pseudogenes.</title>
        <authorList>
            <person name="Fletcher K."/>
            <person name="Martin F."/>
            <person name="Isakeit T."/>
            <person name="Cavanaugh K."/>
            <person name="Magill C."/>
            <person name="Michelmore R."/>
        </authorList>
    </citation>
    <scope>NUCLEOTIDE SEQUENCE [LARGE SCALE GENOMIC DNA]</scope>
    <source>
        <strain evidence="1">P6</strain>
    </source>
</reference>
<proteinExistence type="predicted"/>
<evidence type="ECO:0000313" key="2">
    <source>
        <dbReference type="Proteomes" id="UP001163321"/>
    </source>
</evidence>
<sequence>MSDRVDDDVGASQITSVKIRRSDSAAVIMLSKTLHFNLVAVHHLKALEWHEDASIEGASGREHE</sequence>
<protein>
    <submittedName>
        <fullName evidence="1">Uncharacterized protein</fullName>
    </submittedName>
</protein>
<dbReference type="EMBL" id="CM047587">
    <property type="protein sequence ID" value="KAI9908785.1"/>
    <property type="molecule type" value="Genomic_DNA"/>
</dbReference>
<gene>
    <name evidence="1" type="ORF">PsorP6_003035</name>
</gene>
<dbReference type="Proteomes" id="UP001163321">
    <property type="component" value="Chromosome 8"/>
</dbReference>
<accession>A0ACC0VQF4</accession>
<comment type="caution">
    <text evidence="1">The sequence shown here is derived from an EMBL/GenBank/DDBJ whole genome shotgun (WGS) entry which is preliminary data.</text>
</comment>
<keyword evidence="2" id="KW-1185">Reference proteome</keyword>